<dbReference type="Proteomes" id="UP001227268">
    <property type="component" value="Unassembled WGS sequence"/>
</dbReference>
<evidence type="ECO:0000313" key="1">
    <source>
        <dbReference type="EMBL" id="KAJ9095942.1"/>
    </source>
</evidence>
<gene>
    <name evidence="1" type="ORF">QFC21_005304</name>
</gene>
<dbReference type="EMBL" id="JASBWT010000020">
    <property type="protein sequence ID" value="KAJ9095942.1"/>
    <property type="molecule type" value="Genomic_DNA"/>
</dbReference>
<protein>
    <submittedName>
        <fullName evidence="1">Uncharacterized protein</fullName>
    </submittedName>
</protein>
<organism evidence="1 2">
    <name type="scientific">Naganishia friedmannii</name>
    <dbReference type="NCBI Taxonomy" id="89922"/>
    <lineage>
        <taxon>Eukaryota</taxon>
        <taxon>Fungi</taxon>
        <taxon>Dikarya</taxon>
        <taxon>Basidiomycota</taxon>
        <taxon>Agaricomycotina</taxon>
        <taxon>Tremellomycetes</taxon>
        <taxon>Filobasidiales</taxon>
        <taxon>Filobasidiaceae</taxon>
        <taxon>Naganishia</taxon>
    </lineage>
</organism>
<sequence>MSFQLFKDARVNVPEAKADLTGRTVIITGSNAGLGFQSALSVARMQPARLILAVRTVGKGEEAAKKIQEATGFSRCEVWSLDMLREESVKAFADKANVDLDRLDIALLNAGIVMSQYELSPSGNTTQLQVNTYSTILLAKLLLPKVLTTARLPKLATHADFKPHISIVGSFVHFDVSRASLPKDLAEGSIVKALNRKSDTGMGGYNITKALLFLLTDELLAQLSPAERDMITINTSDPGFCVTDFFGTSGFLLRLYYSLGATLLSRTPQTGARLLTWAATQPTSQGAFIAGGCVERNPSKFVTSDEGKAIGQSLYRELTAEWKQKLLL</sequence>
<reference evidence="1" key="1">
    <citation type="submission" date="2023-04" db="EMBL/GenBank/DDBJ databases">
        <title>Draft Genome sequencing of Naganishia species isolated from polar environments using Oxford Nanopore Technology.</title>
        <authorList>
            <person name="Leo P."/>
            <person name="Venkateswaran K."/>
        </authorList>
    </citation>
    <scope>NUCLEOTIDE SEQUENCE</scope>
    <source>
        <strain evidence="1">MNA-CCFEE 5423</strain>
    </source>
</reference>
<keyword evidence="2" id="KW-1185">Reference proteome</keyword>
<comment type="caution">
    <text evidence="1">The sequence shown here is derived from an EMBL/GenBank/DDBJ whole genome shotgun (WGS) entry which is preliminary data.</text>
</comment>
<accession>A0ACC2VBJ1</accession>
<proteinExistence type="predicted"/>
<evidence type="ECO:0000313" key="2">
    <source>
        <dbReference type="Proteomes" id="UP001227268"/>
    </source>
</evidence>
<name>A0ACC2VBJ1_9TREE</name>